<feature type="transmembrane region" description="Helical" evidence="1">
    <location>
        <begin position="157"/>
        <end position="175"/>
    </location>
</feature>
<accession>A0A3B0ZUK7</accession>
<feature type="transmembrane region" description="Helical" evidence="1">
    <location>
        <begin position="127"/>
        <end position="151"/>
    </location>
</feature>
<dbReference type="EMBL" id="UOFT01000055">
    <property type="protein sequence ID" value="VAW97168.1"/>
    <property type="molecule type" value="Genomic_DNA"/>
</dbReference>
<organism evidence="2">
    <name type="scientific">hydrothermal vent metagenome</name>
    <dbReference type="NCBI Taxonomy" id="652676"/>
    <lineage>
        <taxon>unclassified sequences</taxon>
        <taxon>metagenomes</taxon>
        <taxon>ecological metagenomes</taxon>
    </lineage>
</organism>
<protein>
    <submittedName>
        <fullName evidence="2">Uncharacterized protein</fullName>
    </submittedName>
</protein>
<gene>
    <name evidence="2" type="ORF">MNBD_GAMMA23-1292</name>
</gene>
<keyword evidence="1" id="KW-1133">Transmembrane helix</keyword>
<feature type="transmembrane region" description="Helical" evidence="1">
    <location>
        <begin position="102"/>
        <end position="120"/>
    </location>
</feature>
<proteinExistence type="predicted"/>
<evidence type="ECO:0000256" key="1">
    <source>
        <dbReference type="SAM" id="Phobius"/>
    </source>
</evidence>
<dbReference type="AlphaFoldDB" id="A0A3B0ZUK7"/>
<keyword evidence="1" id="KW-0472">Membrane</keyword>
<name>A0A3B0ZUK7_9ZZZZ</name>
<feature type="transmembrane region" description="Helical" evidence="1">
    <location>
        <begin position="7"/>
        <end position="25"/>
    </location>
</feature>
<reference evidence="2" key="1">
    <citation type="submission" date="2018-06" db="EMBL/GenBank/DDBJ databases">
        <authorList>
            <person name="Zhirakovskaya E."/>
        </authorList>
    </citation>
    <scope>NUCLEOTIDE SEQUENCE</scope>
</reference>
<keyword evidence="1" id="KW-0812">Transmembrane</keyword>
<sequence>MIGQKNIAFGFIYLVFTASLGVVMVDKYEGFGKAAQEKQVSVGRLQALKGSDFEEELEPLSAMQIAKANTAGILGINKLNNTEAEIDAIKGGPHAHGNLESVLNIIAGLTLCFIAAAAWLKQLISWLFIIGTVMHSGMLYLGTVFGFGWAFTLLDTGIGPFAILAGLLLMGLVSIKNFSSKVVVD</sequence>
<evidence type="ECO:0000313" key="2">
    <source>
        <dbReference type="EMBL" id="VAW97168.1"/>
    </source>
</evidence>